<dbReference type="GO" id="GO:0015271">
    <property type="term" value="F:outward rectifier potassium channel activity"/>
    <property type="evidence" value="ECO:0007669"/>
    <property type="project" value="TreeGrafter"/>
</dbReference>
<proteinExistence type="inferred from homology"/>
<dbReference type="EMBL" id="JARYMX010000001">
    <property type="protein sequence ID" value="KAJ9565375.1"/>
    <property type="molecule type" value="Genomic_DNA"/>
</dbReference>
<dbReference type="Proteomes" id="UP001172457">
    <property type="component" value="Chromosome 1"/>
</dbReference>
<feature type="transmembrane region" description="Helical" evidence="9">
    <location>
        <begin position="58"/>
        <end position="79"/>
    </location>
</feature>
<gene>
    <name evidence="11" type="ORF">OSB04_001341</name>
</gene>
<keyword evidence="5 9" id="KW-1133">Transmembrane helix</keyword>
<sequence>METNGENLASSLSSSQTNVEIVVVPEPIEQIPAAASSDVESEHDYDECIPCFRTLCDYFSLSSFVYIYLAASVVCFYYIRLQISGDKTNGVLDAFYFTFILMTSVGYGDLIPSSTLSLLFAILFAILGMLLIGAMYGLLAEMLLVAQEAIMSDEEGEETNKLKNKCLRQHLVLYFGIHMGVGIPVMVSIEKLDLVQAFYCINATLISVGSDNCFSTKSGRIFALFWIPQGVFIITFMLFIFTELYTQRRQASLVKMALERIMTPQDLEVADLDGDGDVVLAEYILYMLNEMEKLRRQDIEPIIEEYQRLDVSTIELLTSDGGNQASLSEPLQTFYRTIPIPSLDRKRKLADYFPWRQTSSDLLKIITILSIYLGAGTACFYLARHHISGEKTNSILDALFFTMVLTTSVGYGDLSPNGTLAVLLSSLFSLLGMGVIALVLSMGVYALVKQPLGKFWRKTTTSRNRTHSNKVGNQIIVIVILFLVHMAVGTAILVSIEDLDFIHAFYCISITITSAGSHKCFSTKHGRVLALSWILLGTIYKGYVLFIFTELYTQRTHRHSGDETTTITTTHADLVVADLDGDGVIVPAEYILLKLKQKGKFREKDVEPIIEKFQTLDVDKTGKLSLRNRTSQELSLYNARLI</sequence>
<feature type="transmembrane region" description="Helical" evidence="9">
    <location>
        <begin position="475"/>
        <end position="496"/>
    </location>
</feature>
<organism evidence="11 12">
    <name type="scientific">Centaurea solstitialis</name>
    <name type="common">yellow star-thistle</name>
    <dbReference type="NCBI Taxonomy" id="347529"/>
    <lineage>
        <taxon>Eukaryota</taxon>
        <taxon>Viridiplantae</taxon>
        <taxon>Streptophyta</taxon>
        <taxon>Embryophyta</taxon>
        <taxon>Tracheophyta</taxon>
        <taxon>Spermatophyta</taxon>
        <taxon>Magnoliopsida</taxon>
        <taxon>eudicotyledons</taxon>
        <taxon>Gunneridae</taxon>
        <taxon>Pentapetalae</taxon>
        <taxon>asterids</taxon>
        <taxon>campanulids</taxon>
        <taxon>Asterales</taxon>
        <taxon>Asteraceae</taxon>
        <taxon>Carduoideae</taxon>
        <taxon>Cardueae</taxon>
        <taxon>Centaureinae</taxon>
        <taxon>Centaurea</taxon>
    </lineage>
</organism>
<dbReference type="SUPFAM" id="SSF81324">
    <property type="entry name" value="Voltage-gated potassium channels"/>
    <property type="match status" value="4"/>
</dbReference>
<dbReference type="InterPro" id="IPR003280">
    <property type="entry name" value="2pore_dom_K_chnl"/>
</dbReference>
<evidence type="ECO:0000256" key="4">
    <source>
        <dbReference type="ARBA" id="ARBA00022692"/>
    </source>
</evidence>
<evidence type="ECO:0000256" key="3">
    <source>
        <dbReference type="ARBA" id="ARBA00022448"/>
    </source>
</evidence>
<comment type="caution">
    <text evidence="11">The sequence shown here is derived from an EMBL/GenBank/DDBJ whole genome shotgun (WGS) entry which is preliminary data.</text>
</comment>
<feature type="transmembrane region" description="Helical" evidence="9">
    <location>
        <begin position="420"/>
        <end position="448"/>
    </location>
</feature>
<evidence type="ECO:0000256" key="9">
    <source>
        <dbReference type="SAM" id="Phobius"/>
    </source>
</evidence>
<reference evidence="11" key="1">
    <citation type="submission" date="2023-03" db="EMBL/GenBank/DDBJ databases">
        <title>Chromosome-scale reference genome and RAD-based genetic map of yellow starthistle (Centaurea solstitialis) reveal putative structural variation and QTLs associated with invader traits.</title>
        <authorList>
            <person name="Reatini B."/>
            <person name="Cang F.A."/>
            <person name="Jiang Q."/>
            <person name="Mckibben M.T.W."/>
            <person name="Barker M.S."/>
            <person name="Rieseberg L.H."/>
            <person name="Dlugosch K.M."/>
        </authorList>
    </citation>
    <scope>NUCLEOTIDE SEQUENCE</scope>
    <source>
        <strain evidence="11">CAN-66</strain>
        <tissue evidence="11">Leaf</tissue>
    </source>
</reference>
<keyword evidence="4 9" id="KW-0812">Transmembrane</keyword>
<dbReference type="PANTHER" id="PTHR11003:SF299">
    <property type="entry name" value="EF-HAND DOMAIN PAIR, POTASSIUM CHANNEL DOMAIN, EF-HAND 1, CALCIUM-BINDING PROTEIN"/>
    <property type="match status" value="1"/>
</dbReference>
<feature type="transmembrane region" description="Helical" evidence="9">
    <location>
        <begin position="116"/>
        <end position="139"/>
    </location>
</feature>
<keyword evidence="7 9" id="KW-0472">Membrane</keyword>
<keyword evidence="8" id="KW-0407">Ion channel</keyword>
<evidence type="ECO:0000256" key="8">
    <source>
        <dbReference type="ARBA" id="ARBA00023303"/>
    </source>
</evidence>
<evidence type="ECO:0000256" key="5">
    <source>
        <dbReference type="ARBA" id="ARBA00022989"/>
    </source>
</evidence>
<dbReference type="GO" id="GO:0030322">
    <property type="term" value="P:stabilization of membrane potential"/>
    <property type="evidence" value="ECO:0007669"/>
    <property type="project" value="TreeGrafter"/>
</dbReference>
<dbReference type="AlphaFoldDB" id="A0AA38U2I8"/>
<evidence type="ECO:0000259" key="10">
    <source>
        <dbReference type="Pfam" id="PF07885"/>
    </source>
</evidence>
<evidence type="ECO:0000256" key="2">
    <source>
        <dbReference type="ARBA" id="ARBA00010159"/>
    </source>
</evidence>
<evidence type="ECO:0000313" key="12">
    <source>
        <dbReference type="Proteomes" id="UP001172457"/>
    </source>
</evidence>
<protein>
    <recommendedName>
        <fullName evidence="10">Potassium channel domain-containing protein</fullName>
    </recommendedName>
</protein>
<dbReference type="GO" id="GO:0022841">
    <property type="term" value="F:potassium ion leak channel activity"/>
    <property type="evidence" value="ECO:0007669"/>
    <property type="project" value="TreeGrafter"/>
</dbReference>
<dbReference type="GO" id="GO:0005886">
    <property type="term" value="C:plasma membrane"/>
    <property type="evidence" value="ECO:0007669"/>
    <property type="project" value="TreeGrafter"/>
</dbReference>
<evidence type="ECO:0000256" key="1">
    <source>
        <dbReference type="ARBA" id="ARBA00004141"/>
    </source>
</evidence>
<feature type="transmembrane region" description="Helical" evidence="9">
    <location>
        <begin position="171"/>
        <end position="189"/>
    </location>
</feature>
<comment type="subcellular location">
    <subcellularLocation>
        <location evidence="1">Membrane</location>
        <topology evidence="1">Multi-pass membrane protein</topology>
    </subcellularLocation>
</comment>
<feature type="transmembrane region" description="Helical" evidence="9">
    <location>
        <begin position="91"/>
        <end position="110"/>
    </location>
</feature>
<dbReference type="PANTHER" id="PTHR11003">
    <property type="entry name" value="POTASSIUM CHANNEL, SUBFAMILY K"/>
    <property type="match status" value="1"/>
</dbReference>
<feature type="transmembrane region" description="Helical" evidence="9">
    <location>
        <begin position="362"/>
        <end position="383"/>
    </location>
</feature>
<feature type="domain" description="Potassium channel" evidence="10">
    <location>
        <begin position="68"/>
        <end position="143"/>
    </location>
</feature>
<keyword evidence="3" id="KW-0813">Transport</keyword>
<dbReference type="InterPro" id="IPR013099">
    <property type="entry name" value="K_chnl_dom"/>
</dbReference>
<feature type="transmembrane region" description="Helical" evidence="9">
    <location>
        <begin position="221"/>
        <end position="241"/>
    </location>
</feature>
<dbReference type="GO" id="GO:0009705">
    <property type="term" value="C:plant-type vacuole membrane"/>
    <property type="evidence" value="ECO:0007669"/>
    <property type="project" value="TreeGrafter"/>
</dbReference>
<feature type="domain" description="Potassium channel" evidence="10">
    <location>
        <begin position="368"/>
        <end position="443"/>
    </location>
</feature>
<dbReference type="Pfam" id="PF07885">
    <property type="entry name" value="Ion_trans_2"/>
    <property type="match status" value="2"/>
</dbReference>
<feature type="transmembrane region" description="Helical" evidence="9">
    <location>
        <begin position="528"/>
        <end position="548"/>
    </location>
</feature>
<comment type="similarity">
    <text evidence="2">Belongs to the two pore domain potassium channel (TC 1.A.1.7) family.</text>
</comment>
<evidence type="ECO:0000256" key="6">
    <source>
        <dbReference type="ARBA" id="ARBA00023065"/>
    </source>
</evidence>
<dbReference type="Gene3D" id="1.10.287.70">
    <property type="match status" value="4"/>
</dbReference>
<keyword evidence="12" id="KW-1185">Reference proteome</keyword>
<name>A0AA38U2I8_9ASTR</name>
<dbReference type="PRINTS" id="PR01333">
    <property type="entry name" value="2POREKCHANEL"/>
</dbReference>
<evidence type="ECO:0000256" key="7">
    <source>
        <dbReference type="ARBA" id="ARBA00023136"/>
    </source>
</evidence>
<keyword evidence="6" id="KW-0406">Ion transport</keyword>
<evidence type="ECO:0000313" key="11">
    <source>
        <dbReference type="EMBL" id="KAJ9565375.1"/>
    </source>
</evidence>
<accession>A0AA38U2I8</accession>